<sequence length="267" mass="29830">MDDLEQHLSQQQRYCIQKDEITLSVSTECAVWMIASTDSLVAFKTSKNSNPVSCMDHVQSGVQPSFSKLIQHMDIVINLGSSTNVAVDQSLSSAVLSAELNPQTHQSEMTQQLAQWIEVTSAIHVKMLPNCQKFISAYVTLSRKLFPDIGMSVRLSRIAKTHAKLCMRLEASVEDAVVAIMLIEESLAVLCDASVLGFKSLPQDMENLFAIYGDEMDPSSELNPSHMLRTSQKASRCFQKMHQHIIQLFDSMVPDNHSCIHVKWSTK</sequence>
<dbReference type="Gene3D" id="3.40.50.300">
    <property type="entry name" value="P-loop containing nucleotide triphosphate hydrolases"/>
    <property type="match status" value="1"/>
</dbReference>
<dbReference type="OrthoDB" id="2015372at2759"/>
<proteinExistence type="predicted"/>
<organism evidence="1 2">
    <name type="scientific">Batrachochytrium dendrobatidis (strain JEL423)</name>
    <dbReference type="NCBI Taxonomy" id="403673"/>
    <lineage>
        <taxon>Eukaryota</taxon>
        <taxon>Fungi</taxon>
        <taxon>Fungi incertae sedis</taxon>
        <taxon>Chytridiomycota</taxon>
        <taxon>Chytridiomycota incertae sedis</taxon>
        <taxon>Chytridiomycetes</taxon>
        <taxon>Rhizophydiales</taxon>
        <taxon>Rhizophydiales incertae sedis</taxon>
        <taxon>Batrachochytrium</taxon>
    </lineage>
</organism>
<dbReference type="STRING" id="403673.A0A177WFZ7"/>
<evidence type="ECO:0008006" key="3">
    <source>
        <dbReference type="Google" id="ProtNLM"/>
    </source>
</evidence>
<protein>
    <recommendedName>
        <fullName evidence="3">MCM AAA-lid domain-containing protein</fullName>
    </recommendedName>
</protein>
<evidence type="ECO:0000313" key="2">
    <source>
        <dbReference type="Proteomes" id="UP000077115"/>
    </source>
</evidence>
<dbReference type="EMBL" id="DS022301">
    <property type="protein sequence ID" value="OAJ38291.1"/>
    <property type="molecule type" value="Genomic_DNA"/>
</dbReference>
<dbReference type="VEuPathDB" id="FungiDB:BDEG_22238"/>
<name>A0A177WFZ7_BATDL</name>
<reference evidence="1 2" key="1">
    <citation type="submission" date="2006-10" db="EMBL/GenBank/DDBJ databases">
        <title>The Genome Sequence of Batrachochytrium dendrobatidis JEL423.</title>
        <authorList>
            <consortium name="The Broad Institute Genome Sequencing Platform"/>
            <person name="Birren B."/>
            <person name="Lander E."/>
            <person name="Galagan J."/>
            <person name="Cuomo C."/>
            <person name="Devon K."/>
            <person name="Jaffe D."/>
            <person name="Butler J."/>
            <person name="Alvarez P."/>
            <person name="Gnerre S."/>
            <person name="Grabherr M."/>
            <person name="Kleber M."/>
            <person name="Mauceli E."/>
            <person name="Brockman W."/>
            <person name="Young S."/>
            <person name="LaButti K."/>
            <person name="Sykes S."/>
            <person name="DeCaprio D."/>
            <person name="Crawford M."/>
            <person name="Koehrsen M."/>
            <person name="Engels R."/>
            <person name="Montgomery P."/>
            <person name="Pearson M."/>
            <person name="Howarth C."/>
            <person name="Larson L."/>
            <person name="White J."/>
            <person name="O'Leary S."/>
            <person name="Kodira C."/>
            <person name="Zeng Q."/>
            <person name="Yandava C."/>
            <person name="Alvarado L."/>
            <person name="Longcore J."/>
            <person name="James T."/>
        </authorList>
    </citation>
    <scope>NUCLEOTIDE SEQUENCE [LARGE SCALE GENOMIC DNA]</scope>
    <source>
        <strain evidence="1 2">JEL423</strain>
    </source>
</reference>
<dbReference type="InterPro" id="IPR027417">
    <property type="entry name" value="P-loop_NTPase"/>
</dbReference>
<dbReference type="Proteomes" id="UP000077115">
    <property type="component" value="Unassembled WGS sequence"/>
</dbReference>
<dbReference type="AlphaFoldDB" id="A0A177WFZ7"/>
<gene>
    <name evidence="1" type="ORF">BDEG_22238</name>
</gene>
<reference evidence="1 2" key="2">
    <citation type="submission" date="2016-05" db="EMBL/GenBank/DDBJ databases">
        <title>Lineage-specific infection strategies underlie the spectrum of fungal disease in amphibians.</title>
        <authorList>
            <person name="Cuomo C.A."/>
            <person name="Farrer R.A."/>
            <person name="James T."/>
            <person name="Longcore J."/>
            <person name="Birren B."/>
        </authorList>
    </citation>
    <scope>NUCLEOTIDE SEQUENCE [LARGE SCALE GENOMIC DNA]</scope>
    <source>
        <strain evidence="1 2">JEL423</strain>
    </source>
</reference>
<accession>A0A177WFZ7</accession>
<evidence type="ECO:0000313" key="1">
    <source>
        <dbReference type="EMBL" id="OAJ38291.1"/>
    </source>
</evidence>